<dbReference type="InterPro" id="IPR036812">
    <property type="entry name" value="NAD(P)_OxRdtase_dom_sf"/>
</dbReference>
<evidence type="ECO:0000313" key="8">
    <source>
        <dbReference type="EMBL" id="SKA85946.1"/>
    </source>
</evidence>
<dbReference type="CDD" id="cd19132">
    <property type="entry name" value="AKR_AKR5D1_E1"/>
    <property type="match status" value="1"/>
</dbReference>
<evidence type="ECO:0000256" key="2">
    <source>
        <dbReference type="ARBA" id="ARBA00022857"/>
    </source>
</evidence>
<dbReference type="PROSITE" id="PS00798">
    <property type="entry name" value="ALDOKETO_REDUCTASE_1"/>
    <property type="match status" value="1"/>
</dbReference>
<sequence>MTIAATHLLADGNTLPAVGLGTYPLKGAEAVTAVSAGLSAGYRLIDSAVNYGNEDAVGEAVRNTDVPRDEIVVTTKLPGRAHGYDSTLASFQESLDRLGLDRIDLYLIHWPNPGDDRYIDTWRAMVQLHEQGLARSIGVSNFTEEYLIRLQSETGVLPTVNQIELHPYFPQLALREFHEVHNIRTESWSPLGKGSDVLASPVIVEAARSHGVTEAQVVLRWHVQLGSVPLPKSADSVRQAQNLDVFGFELTSAEMEAITLLGRPDGRLFDADPATHNEQ</sequence>
<name>A0A1T4X8Q0_9MICO</name>
<evidence type="ECO:0000313" key="9">
    <source>
        <dbReference type="Proteomes" id="UP000189735"/>
    </source>
</evidence>
<evidence type="ECO:0000256" key="1">
    <source>
        <dbReference type="ARBA" id="ARBA00007905"/>
    </source>
</evidence>
<dbReference type="PANTHER" id="PTHR43827">
    <property type="entry name" value="2,5-DIKETO-D-GLUCONIC ACID REDUCTASE"/>
    <property type="match status" value="1"/>
</dbReference>
<reference evidence="9" key="1">
    <citation type="submission" date="2017-02" db="EMBL/GenBank/DDBJ databases">
        <authorList>
            <person name="Varghese N."/>
            <person name="Submissions S."/>
        </authorList>
    </citation>
    <scope>NUCLEOTIDE SEQUENCE [LARGE SCALE GENOMIC DNA]</scope>
    <source>
        <strain evidence="9">VKM Ac-2052</strain>
    </source>
</reference>
<dbReference type="FunFam" id="3.20.20.100:FF:000002">
    <property type="entry name" value="2,5-diketo-D-gluconic acid reductase A"/>
    <property type="match status" value="1"/>
</dbReference>
<dbReference type="PRINTS" id="PR00069">
    <property type="entry name" value="ALDKETRDTASE"/>
</dbReference>
<dbReference type="PIRSF" id="PIRSF000097">
    <property type="entry name" value="AKR"/>
    <property type="match status" value="1"/>
</dbReference>
<feature type="site" description="Lowers pKa of active site Tyr" evidence="6">
    <location>
        <position position="76"/>
    </location>
</feature>
<dbReference type="InterPro" id="IPR023210">
    <property type="entry name" value="NADP_OxRdtase_dom"/>
</dbReference>
<accession>A0A1T4X8Q0</accession>
<dbReference type="Pfam" id="PF00248">
    <property type="entry name" value="Aldo_ket_red"/>
    <property type="match status" value="1"/>
</dbReference>
<proteinExistence type="inferred from homology"/>
<evidence type="ECO:0000256" key="3">
    <source>
        <dbReference type="ARBA" id="ARBA00023002"/>
    </source>
</evidence>
<protein>
    <submittedName>
        <fullName evidence="8">Aldo/keto reductase</fullName>
    </submittedName>
</protein>
<evidence type="ECO:0000256" key="6">
    <source>
        <dbReference type="PIRSR" id="PIRSR000097-3"/>
    </source>
</evidence>
<dbReference type="Gene3D" id="3.20.20.100">
    <property type="entry name" value="NADP-dependent oxidoreductase domain"/>
    <property type="match status" value="1"/>
</dbReference>
<dbReference type="Proteomes" id="UP000189735">
    <property type="component" value="Unassembled WGS sequence"/>
</dbReference>
<evidence type="ECO:0000256" key="4">
    <source>
        <dbReference type="PIRSR" id="PIRSR000097-1"/>
    </source>
</evidence>
<dbReference type="InterPro" id="IPR018170">
    <property type="entry name" value="Aldo/ket_reductase_CS"/>
</dbReference>
<dbReference type="EMBL" id="FUYG01000002">
    <property type="protein sequence ID" value="SKA85946.1"/>
    <property type="molecule type" value="Genomic_DNA"/>
</dbReference>
<feature type="binding site" evidence="5">
    <location>
        <position position="109"/>
    </location>
    <ligand>
        <name>substrate</name>
    </ligand>
</feature>
<dbReference type="InterPro" id="IPR020471">
    <property type="entry name" value="AKR"/>
</dbReference>
<dbReference type="PANTHER" id="PTHR43827:SF3">
    <property type="entry name" value="NADP-DEPENDENT OXIDOREDUCTASE DOMAIN-CONTAINING PROTEIN"/>
    <property type="match status" value="1"/>
</dbReference>
<feature type="active site" description="Proton donor" evidence="4">
    <location>
        <position position="51"/>
    </location>
</feature>
<dbReference type="RefSeq" id="WP_078713466.1">
    <property type="nucleotide sequence ID" value="NZ_FUYG01000002.1"/>
</dbReference>
<evidence type="ECO:0000256" key="5">
    <source>
        <dbReference type="PIRSR" id="PIRSR000097-2"/>
    </source>
</evidence>
<organism evidence="8 9">
    <name type="scientific">Agreia bicolorata</name>
    <dbReference type="NCBI Taxonomy" id="110935"/>
    <lineage>
        <taxon>Bacteria</taxon>
        <taxon>Bacillati</taxon>
        <taxon>Actinomycetota</taxon>
        <taxon>Actinomycetes</taxon>
        <taxon>Micrococcales</taxon>
        <taxon>Microbacteriaceae</taxon>
        <taxon>Agreia</taxon>
    </lineage>
</organism>
<gene>
    <name evidence="8" type="ORF">SAMN06295879_0851</name>
</gene>
<feature type="domain" description="NADP-dependent oxidoreductase" evidence="7">
    <location>
        <begin position="19"/>
        <end position="259"/>
    </location>
</feature>
<keyword evidence="3" id="KW-0560">Oxidoreductase</keyword>
<evidence type="ECO:0000259" key="7">
    <source>
        <dbReference type="Pfam" id="PF00248"/>
    </source>
</evidence>
<dbReference type="GO" id="GO:0016616">
    <property type="term" value="F:oxidoreductase activity, acting on the CH-OH group of donors, NAD or NADP as acceptor"/>
    <property type="evidence" value="ECO:0007669"/>
    <property type="project" value="UniProtKB-ARBA"/>
</dbReference>
<dbReference type="PROSITE" id="PS00063">
    <property type="entry name" value="ALDOKETO_REDUCTASE_3"/>
    <property type="match status" value="1"/>
</dbReference>
<dbReference type="AlphaFoldDB" id="A0A1T4X8Q0"/>
<dbReference type="PROSITE" id="PS00062">
    <property type="entry name" value="ALDOKETO_REDUCTASE_2"/>
    <property type="match status" value="1"/>
</dbReference>
<comment type="similarity">
    <text evidence="1">Belongs to the aldo/keto reductase family.</text>
</comment>
<keyword evidence="2" id="KW-0521">NADP</keyword>
<dbReference type="SUPFAM" id="SSF51430">
    <property type="entry name" value="NAD(P)-linked oxidoreductase"/>
    <property type="match status" value="1"/>
</dbReference>